<proteinExistence type="predicted"/>
<name>A0ABV2J6N8_9HYPH</name>
<organism evidence="1 2">
    <name type="scientific">Rhizobium aquaticum</name>
    <dbReference type="NCBI Taxonomy" id="1549636"/>
    <lineage>
        <taxon>Bacteria</taxon>
        <taxon>Pseudomonadati</taxon>
        <taxon>Pseudomonadota</taxon>
        <taxon>Alphaproteobacteria</taxon>
        <taxon>Hyphomicrobiales</taxon>
        <taxon>Rhizobiaceae</taxon>
        <taxon>Rhizobium/Agrobacterium group</taxon>
        <taxon>Rhizobium</taxon>
    </lineage>
</organism>
<dbReference type="EMBL" id="JBEPMB010000018">
    <property type="protein sequence ID" value="MET3616308.1"/>
    <property type="molecule type" value="Genomic_DNA"/>
</dbReference>
<dbReference type="InterPro" id="IPR022243">
    <property type="entry name" value="DUF3768"/>
</dbReference>
<accession>A0ABV2J6N8</accession>
<evidence type="ECO:0008006" key="3">
    <source>
        <dbReference type="Google" id="ProtNLM"/>
    </source>
</evidence>
<dbReference type="RefSeq" id="WP_354558758.1">
    <property type="nucleotide sequence ID" value="NZ_JBEPMB010000018.1"/>
</dbReference>
<gene>
    <name evidence="1" type="ORF">ABID16_004657</name>
</gene>
<sequence length="111" mass="12606">MTHDPKTLRIRELNDVFRTTWLTGTVLMTEGIRDLPEATQSRIAELVQAFDAFTADNDPHGEHDFGALTVDGHKIFWKIDCYAPDMMHGSDDPSDPKVTRRVLTIMLASEY</sequence>
<dbReference type="Proteomes" id="UP001549047">
    <property type="component" value="Unassembled WGS sequence"/>
</dbReference>
<protein>
    <recommendedName>
        <fullName evidence="3">DUF3768 domain-containing protein</fullName>
    </recommendedName>
</protein>
<dbReference type="Pfam" id="PF12599">
    <property type="entry name" value="DUF3768"/>
    <property type="match status" value="1"/>
</dbReference>
<comment type="caution">
    <text evidence="1">The sequence shown here is derived from an EMBL/GenBank/DDBJ whole genome shotgun (WGS) entry which is preliminary data.</text>
</comment>
<reference evidence="1 2" key="1">
    <citation type="submission" date="2024-06" db="EMBL/GenBank/DDBJ databases">
        <title>Genomic Encyclopedia of Type Strains, Phase IV (KMG-IV): sequencing the most valuable type-strain genomes for metagenomic binning, comparative biology and taxonomic classification.</title>
        <authorList>
            <person name="Goeker M."/>
        </authorList>
    </citation>
    <scope>NUCLEOTIDE SEQUENCE [LARGE SCALE GENOMIC DNA]</scope>
    <source>
        <strain evidence="1 2">DSM 29780</strain>
    </source>
</reference>
<evidence type="ECO:0000313" key="1">
    <source>
        <dbReference type="EMBL" id="MET3616308.1"/>
    </source>
</evidence>
<evidence type="ECO:0000313" key="2">
    <source>
        <dbReference type="Proteomes" id="UP001549047"/>
    </source>
</evidence>
<keyword evidence="2" id="KW-1185">Reference proteome</keyword>